<protein>
    <submittedName>
        <fullName evidence="2">Uncharacterized protein</fullName>
    </submittedName>
</protein>
<name>A0AAD5YMU6_9AGAR</name>
<dbReference type="Proteomes" id="UP001213000">
    <property type="component" value="Unassembled WGS sequence"/>
</dbReference>
<reference evidence="2" key="1">
    <citation type="submission" date="2022-07" db="EMBL/GenBank/DDBJ databases">
        <title>Genome Sequence of Leucocoprinus birnbaumii.</title>
        <authorList>
            <person name="Buettner E."/>
        </authorList>
    </citation>
    <scope>NUCLEOTIDE SEQUENCE</scope>
    <source>
        <strain evidence="2">VT141</strain>
    </source>
</reference>
<evidence type="ECO:0000313" key="3">
    <source>
        <dbReference type="Proteomes" id="UP001213000"/>
    </source>
</evidence>
<sequence>MEGNNPNPAPSLHTTLLASQPAKPWSGTSTFSAYISTPGSRRENMKTAITHCVLPARLISTGARTPSPAVVRCSTRNQGRLSGTLLTFTQTAKSAGPTEIVYEQLGKATVSSLSQAPPATLL</sequence>
<gene>
    <name evidence="2" type="ORF">NP233_g8753</name>
</gene>
<accession>A0AAD5YMU6</accession>
<evidence type="ECO:0000313" key="2">
    <source>
        <dbReference type="EMBL" id="KAJ3563723.1"/>
    </source>
</evidence>
<keyword evidence="3" id="KW-1185">Reference proteome</keyword>
<proteinExistence type="predicted"/>
<dbReference type="EMBL" id="JANIEX010000729">
    <property type="protein sequence ID" value="KAJ3563723.1"/>
    <property type="molecule type" value="Genomic_DNA"/>
</dbReference>
<comment type="caution">
    <text evidence="2">The sequence shown here is derived from an EMBL/GenBank/DDBJ whole genome shotgun (WGS) entry which is preliminary data.</text>
</comment>
<feature type="compositionally biased region" description="Polar residues" evidence="1">
    <location>
        <begin position="1"/>
        <end position="18"/>
    </location>
</feature>
<feature type="region of interest" description="Disordered" evidence="1">
    <location>
        <begin position="1"/>
        <end position="28"/>
    </location>
</feature>
<dbReference type="AlphaFoldDB" id="A0AAD5YMU6"/>
<evidence type="ECO:0000256" key="1">
    <source>
        <dbReference type="SAM" id="MobiDB-lite"/>
    </source>
</evidence>
<organism evidence="2 3">
    <name type="scientific">Leucocoprinus birnbaumii</name>
    <dbReference type="NCBI Taxonomy" id="56174"/>
    <lineage>
        <taxon>Eukaryota</taxon>
        <taxon>Fungi</taxon>
        <taxon>Dikarya</taxon>
        <taxon>Basidiomycota</taxon>
        <taxon>Agaricomycotina</taxon>
        <taxon>Agaricomycetes</taxon>
        <taxon>Agaricomycetidae</taxon>
        <taxon>Agaricales</taxon>
        <taxon>Agaricineae</taxon>
        <taxon>Agaricaceae</taxon>
        <taxon>Leucocoprinus</taxon>
    </lineage>
</organism>